<reference evidence="1" key="1">
    <citation type="submission" date="2023-03" db="EMBL/GenBank/DDBJ databases">
        <title>Massive genome expansion in bonnet fungi (Mycena s.s.) driven by repeated elements and novel gene families across ecological guilds.</title>
        <authorList>
            <consortium name="Lawrence Berkeley National Laboratory"/>
            <person name="Harder C.B."/>
            <person name="Miyauchi S."/>
            <person name="Viragh M."/>
            <person name="Kuo A."/>
            <person name="Thoen E."/>
            <person name="Andreopoulos B."/>
            <person name="Lu D."/>
            <person name="Skrede I."/>
            <person name="Drula E."/>
            <person name="Henrissat B."/>
            <person name="Morin E."/>
            <person name="Kohler A."/>
            <person name="Barry K."/>
            <person name="LaButti K."/>
            <person name="Morin E."/>
            <person name="Salamov A."/>
            <person name="Lipzen A."/>
            <person name="Mereny Z."/>
            <person name="Hegedus B."/>
            <person name="Baldrian P."/>
            <person name="Stursova M."/>
            <person name="Weitz H."/>
            <person name="Taylor A."/>
            <person name="Grigoriev I.V."/>
            <person name="Nagy L.G."/>
            <person name="Martin F."/>
            <person name="Kauserud H."/>
        </authorList>
    </citation>
    <scope>NUCLEOTIDE SEQUENCE</scope>
    <source>
        <strain evidence="1">CBHHK067</strain>
    </source>
</reference>
<dbReference type="Proteomes" id="UP001221757">
    <property type="component" value="Unassembled WGS sequence"/>
</dbReference>
<dbReference type="EMBL" id="JARKIE010000437">
    <property type="protein sequence ID" value="KAJ7639926.1"/>
    <property type="molecule type" value="Genomic_DNA"/>
</dbReference>
<dbReference type="AlphaFoldDB" id="A0AAD7FVU6"/>
<gene>
    <name evidence="1" type="ORF">B0H17DRAFT_1106096</name>
</gene>
<comment type="caution">
    <text evidence="1">The sequence shown here is derived from an EMBL/GenBank/DDBJ whole genome shotgun (WGS) entry which is preliminary data.</text>
</comment>
<feature type="non-terminal residue" evidence="1">
    <location>
        <position position="96"/>
    </location>
</feature>
<accession>A0AAD7FVU6</accession>
<keyword evidence="2" id="KW-1185">Reference proteome</keyword>
<protein>
    <submittedName>
        <fullName evidence="1">Uncharacterized protein</fullName>
    </submittedName>
</protein>
<sequence>MLAWIVPPTVGPETQDAYRDTPNFQVPANAIAMLADPAKVPLPQQPFRGGCGRRLPHSCPALHGRRAEAPPYASSRLRRAGCSHLPLLRVYCRYSL</sequence>
<organism evidence="1 2">
    <name type="scientific">Mycena rosella</name>
    <name type="common">Pink bonnet</name>
    <name type="synonym">Agaricus rosellus</name>
    <dbReference type="NCBI Taxonomy" id="1033263"/>
    <lineage>
        <taxon>Eukaryota</taxon>
        <taxon>Fungi</taxon>
        <taxon>Dikarya</taxon>
        <taxon>Basidiomycota</taxon>
        <taxon>Agaricomycotina</taxon>
        <taxon>Agaricomycetes</taxon>
        <taxon>Agaricomycetidae</taxon>
        <taxon>Agaricales</taxon>
        <taxon>Marasmiineae</taxon>
        <taxon>Mycenaceae</taxon>
        <taxon>Mycena</taxon>
    </lineage>
</organism>
<name>A0AAD7FVU6_MYCRO</name>
<evidence type="ECO:0000313" key="1">
    <source>
        <dbReference type="EMBL" id="KAJ7639926.1"/>
    </source>
</evidence>
<proteinExistence type="predicted"/>
<evidence type="ECO:0000313" key="2">
    <source>
        <dbReference type="Proteomes" id="UP001221757"/>
    </source>
</evidence>